<dbReference type="OrthoDB" id="2151789at2759"/>
<dbReference type="EMBL" id="EQ962660">
    <property type="protein sequence ID" value="EED12004.1"/>
    <property type="molecule type" value="Genomic_DNA"/>
</dbReference>
<gene>
    <name evidence="7" type="ORF">TSTA_000760</name>
</gene>
<dbReference type="Proteomes" id="UP000001745">
    <property type="component" value="Unassembled WGS sequence"/>
</dbReference>
<organism evidence="7 8">
    <name type="scientific">Talaromyces stipitatus (strain ATCC 10500 / CBS 375.48 / QM 6759 / NRRL 1006)</name>
    <name type="common">Penicillium stipitatum</name>
    <dbReference type="NCBI Taxonomy" id="441959"/>
    <lineage>
        <taxon>Eukaryota</taxon>
        <taxon>Fungi</taxon>
        <taxon>Dikarya</taxon>
        <taxon>Ascomycota</taxon>
        <taxon>Pezizomycotina</taxon>
        <taxon>Eurotiomycetes</taxon>
        <taxon>Eurotiomycetidae</taxon>
        <taxon>Eurotiales</taxon>
        <taxon>Trichocomaceae</taxon>
        <taxon>Talaromyces</taxon>
        <taxon>Talaromyces sect. Talaromyces</taxon>
    </lineage>
</organism>
<dbReference type="PANTHER" id="PTHR42973">
    <property type="entry name" value="BINDING OXIDOREDUCTASE, PUTATIVE (AFU_ORTHOLOGUE AFUA_1G17690)-RELATED"/>
    <property type="match status" value="1"/>
</dbReference>
<dbReference type="PhylomeDB" id="B8MSH6"/>
<sequence length="536" mass="57169">MNNLAVVYYLFFTSVIAVAAAVNTSQTITHFVNGLSLSSADSRAIQGRLLGNVESLEVVFSGASIASSIVVQLACYTAQIVLGTSAVASAGNQTEVEGTWSEACWEAPTCTILPNSDQDVSLAVKIVNFFQTKFAVRSGGHSPNPGWSSIGQPGILIDLKQLNEITVSSDAAVVSLGPGNRWGSVYSALAPYEVTVIGGRINDVGVGGLILGGGLFHLSGEFGLAADNVQNFHVVLANGTIIDANSDQNTDLFWALKGGGPNFGIVTRYDLYTIPVYNLWFEVLYYTPDQVPDVLDAFAEWQTNGASVDNKSTVAMVISLDSVVVGLLYSQPTATQPAAFAPFYDLNPAEVALAGSNGTITELMELFGETGSTAAERHDYRSASSKVDAELYKEIYAFWVEQATSVYNQTGANQTFVLQPIPGSLIDAGNARGGNPLGLPYENMQWWTTLIDWVDAADDDLVRGVSIATTEKWQSLATARGSASDFIYMNDASRDQNPLGTYGSSNLAQLKAIAEKYDPSKVFQRLQNGGFLLSTA</sequence>
<feature type="signal peptide" evidence="5">
    <location>
        <begin position="1"/>
        <end position="21"/>
    </location>
</feature>
<dbReference type="PROSITE" id="PS51387">
    <property type="entry name" value="FAD_PCMH"/>
    <property type="match status" value="1"/>
</dbReference>
<dbReference type="GO" id="GO:0016491">
    <property type="term" value="F:oxidoreductase activity"/>
    <property type="evidence" value="ECO:0007669"/>
    <property type="project" value="UniProtKB-KW"/>
</dbReference>
<evidence type="ECO:0000256" key="1">
    <source>
        <dbReference type="ARBA" id="ARBA00005466"/>
    </source>
</evidence>
<dbReference type="STRING" id="441959.B8MSH6"/>
<evidence type="ECO:0000256" key="4">
    <source>
        <dbReference type="ARBA" id="ARBA00023002"/>
    </source>
</evidence>
<dbReference type="PANTHER" id="PTHR42973:SF54">
    <property type="entry name" value="FAD-BINDING PCMH-TYPE DOMAIN-CONTAINING PROTEIN"/>
    <property type="match status" value="1"/>
</dbReference>
<keyword evidence="4" id="KW-0560">Oxidoreductase</keyword>
<dbReference type="Gene3D" id="3.30.465.10">
    <property type="match status" value="1"/>
</dbReference>
<dbReference type="InterPro" id="IPR016169">
    <property type="entry name" value="FAD-bd_PCMH_sub2"/>
</dbReference>
<dbReference type="VEuPathDB" id="FungiDB:TSTA_000760"/>
<keyword evidence="2" id="KW-0285">Flavoprotein</keyword>
<feature type="chain" id="PRO_5002877975" evidence="5">
    <location>
        <begin position="22"/>
        <end position="536"/>
    </location>
</feature>
<keyword evidence="5" id="KW-0732">Signal</keyword>
<evidence type="ECO:0000256" key="3">
    <source>
        <dbReference type="ARBA" id="ARBA00022827"/>
    </source>
</evidence>
<dbReference type="GO" id="GO:0071949">
    <property type="term" value="F:FAD binding"/>
    <property type="evidence" value="ECO:0007669"/>
    <property type="project" value="InterPro"/>
</dbReference>
<evidence type="ECO:0000256" key="5">
    <source>
        <dbReference type="SAM" id="SignalP"/>
    </source>
</evidence>
<dbReference type="AlphaFoldDB" id="B8MSH6"/>
<evidence type="ECO:0000259" key="6">
    <source>
        <dbReference type="PROSITE" id="PS51387"/>
    </source>
</evidence>
<dbReference type="HOGENOM" id="CLU_018354_1_2_1"/>
<dbReference type="SUPFAM" id="SSF56176">
    <property type="entry name" value="FAD-binding/transporter-associated domain-like"/>
    <property type="match status" value="1"/>
</dbReference>
<accession>B8MSH6</accession>
<protein>
    <submittedName>
        <fullName evidence="7">6-hydroxy-D-nicotine oxidase, putative</fullName>
    </submittedName>
</protein>
<evidence type="ECO:0000256" key="2">
    <source>
        <dbReference type="ARBA" id="ARBA00022630"/>
    </source>
</evidence>
<evidence type="ECO:0000313" key="7">
    <source>
        <dbReference type="EMBL" id="EED12004.1"/>
    </source>
</evidence>
<name>B8MSH6_TALSN</name>
<reference evidence="8" key="1">
    <citation type="journal article" date="2015" name="Genome Announc.">
        <title>Genome sequence of the AIDS-associated pathogen Penicillium marneffei (ATCC18224) and its near taxonomic relative Talaromyces stipitatus (ATCC10500).</title>
        <authorList>
            <person name="Nierman W.C."/>
            <person name="Fedorova-Abrams N.D."/>
            <person name="Andrianopoulos A."/>
        </authorList>
    </citation>
    <scope>NUCLEOTIDE SEQUENCE [LARGE SCALE GENOMIC DNA]</scope>
    <source>
        <strain evidence="8">ATCC 10500 / CBS 375.48 / QM 6759 / NRRL 1006</strain>
    </source>
</reference>
<dbReference type="InterPro" id="IPR036318">
    <property type="entry name" value="FAD-bd_PCMH-like_sf"/>
</dbReference>
<dbReference type="InterPro" id="IPR050416">
    <property type="entry name" value="FAD-linked_Oxidoreductase"/>
</dbReference>
<feature type="domain" description="FAD-binding PCMH-type" evidence="6">
    <location>
        <begin position="104"/>
        <end position="276"/>
    </location>
</feature>
<dbReference type="InterPro" id="IPR016166">
    <property type="entry name" value="FAD-bd_PCMH"/>
</dbReference>
<dbReference type="eggNOG" id="ENOG502RZAG">
    <property type="taxonomic scope" value="Eukaryota"/>
</dbReference>
<dbReference type="Pfam" id="PF01565">
    <property type="entry name" value="FAD_binding_4"/>
    <property type="match status" value="1"/>
</dbReference>
<dbReference type="RefSeq" id="XP_002487658.1">
    <property type="nucleotide sequence ID" value="XM_002487613.1"/>
</dbReference>
<comment type="similarity">
    <text evidence="1">Belongs to the oxygen-dependent FAD-linked oxidoreductase family.</text>
</comment>
<dbReference type="InterPro" id="IPR006094">
    <property type="entry name" value="Oxid_FAD_bind_N"/>
</dbReference>
<dbReference type="GeneID" id="8108699"/>
<dbReference type="OMA" id="HHEFRTM"/>
<dbReference type="Gene3D" id="3.40.462.20">
    <property type="match status" value="1"/>
</dbReference>
<dbReference type="InParanoid" id="B8MSH6"/>
<proteinExistence type="inferred from homology"/>
<keyword evidence="3" id="KW-0274">FAD</keyword>
<keyword evidence="8" id="KW-1185">Reference proteome</keyword>
<evidence type="ECO:0000313" key="8">
    <source>
        <dbReference type="Proteomes" id="UP000001745"/>
    </source>
</evidence>